<dbReference type="Gramene" id="EOY21753">
    <property type="protein sequence ID" value="EOY21753"/>
    <property type="gene ID" value="TCM_013859"/>
</dbReference>
<dbReference type="InParanoid" id="A0A061FXI3"/>
<proteinExistence type="predicted"/>
<dbReference type="HOGENOM" id="CLU_2836373_0_0_1"/>
<sequence>MNSARLESSTSMDFESTPFMESEQSHFLYLMDQIMPIRALECLFILEILIMKVECGYRRILYSHRT</sequence>
<organism evidence="1 2">
    <name type="scientific">Theobroma cacao</name>
    <name type="common">Cacao</name>
    <name type="synonym">Cocoa</name>
    <dbReference type="NCBI Taxonomy" id="3641"/>
    <lineage>
        <taxon>Eukaryota</taxon>
        <taxon>Viridiplantae</taxon>
        <taxon>Streptophyta</taxon>
        <taxon>Embryophyta</taxon>
        <taxon>Tracheophyta</taxon>
        <taxon>Spermatophyta</taxon>
        <taxon>Magnoliopsida</taxon>
        <taxon>eudicotyledons</taxon>
        <taxon>Gunneridae</taxon>
        <taxon>Pentapetalae</taxon>
        <taxon>rosids</taxon>
        <taxon>malvids</taxon>
        <taxon>Malvales</taxon>
        <taxon>Malvaceae</taxon>
        <taxon>Byttnerioideae</taxon>
        <taxon>Theobroma</taxon>
    </lineage>
</organism>
<protein>
    <submittedName>
        <fullName evidence="1">Uncharacterized protein</fullName>
    </submittedName>
</protein>
<dbReference type="Proteomes" id="UP000026915">
    <property type="component" value="Chromosome 3"/>
</dbReference>
<keyword evidence="2" id="KW-1185">Reference proteome</keyword>
<evidence type="ECO:0000313" key="1">
    <source>
        <dbReference type="EMBL" id="EOY21753.1"/>
    </source>
</evidence>
<reference evidence="1 2" key="1">
    <citation type="journal article" date="2013" name="Genome Biol.">
        <title>The genome sequence of the most widely cultivated cacao type and its use to identify candidate genes regulating pod color.</title>
        <authorList>
            <person name="Motamayor J.C."/>
            <person name="Mockaitis K."/>
            <person name="Schmutz J."/>
            <person name="Haiminen N."/>
            <person name="Iii D.L."/>
            <person name="Cornejo O."/>
            <person name="Findley S.D."/>
            <person name="Zheng P."/>
            <person name="Utro F."/>
            <person name="Royaert S."/>
            <person name="Saski C."/>
            <person name="Jenkins J."/>
            <person name="Podicheti R."/>
            <person name="Zhao M."/>
            <person name="Scheffler B.E."/>
            <person name="Stack J.C."/>
            <person name="Feltus F.A."/>
            <person name="Mustiga G.M."/>
            <person name="Amores F."/>
            <person name="Phillips W."/>
            <person name="Marelli J.P."/>
            <person name="May G.D."/>
            <person name="Shapiro H."/>
            <person name="Ma J."/>
            <person name="Bustamante C.D."/>
            <person name="Schnell R.J."/>
            <person name="Main D."/>
            <person name="Gilbert D."/>
            <person name="Parida L."/>
            <person name="Kuhn D.N."/>
        </authorList>
    </citation>
    <scope>NUCLEOTIDE SEQUENCE [LARGE SCALE GENOMIC DNA]</scope>
    <source>
        <strain evidence="2">cv. Matina 1-6</strain>
    </source>
</reference>
<accession>A0A061FXI3</accession>
<gene>
    <name evidence="1" type="ORF">TCM_013859</name>
</gene>
<name>A0A061FXI3_THECC</name>
<dbReference type="EMBL" id="CM001881">
    <property type="protein sequence ID" value="EOY21753.1"/>
    <property type="molecule type" value="Genomic_DNA"/>
</dbReference>
<dbReference type="AlphaFoldDB" id="A0A061FXI3"/>
<evidence type="ECO:0000313" key="2">
    <source>
        <dbReference type="Proteomes" id="UP000026915"/>
    </source>
</evidence>